<feature type="region of interest" description="Disordered" evidence="3">
    <location>
        <begin position="778"/>
        <end position="847"/>
    </location>
</feature>
<accession>A0A6A6R3L4</accession>
<dbReference type="Proteomes" id="UP000799750">
    <property type="component" value="Unassembled WGS sequence"/>
</dbReference>
<dbReference type="GO" id="GO:0005634">
    <property type="term" value="C:nucleus"/>
    <property type="evidence" value="ECO:0007669"/>
    <property type="project" value="UniProtKB-SubCell"/>
</dbReference>
<feature type="compositionally biased region" description="Low complexity" evidence="3">
    <location>
        <begin position="264"/>
        <end position="278"/>
    </location>
</feature>
<evidence type="ECO:0000313" key="5">
    <source>
        <dbReference type="Proteomes" id="UP000799750"/>
    </source>
</evidence>
<feature type="compositionally biased region" description="Polar residues" evidence="3">
    <location>
        <begin position="691"/>
        <end position="702"/>
    </location>
</feature>
<dbReference type="PANTHER" id="PTHR15074">
    <property type="entry name" value="METHYL-CPG-BINDING PROTEIN"/>
    <property type="match status" value="1"/>
</dbReference>
<evidence type="ECO:0000256" key="1">
    <source>
        <dbReference type="ARBA" id="ARBA00004123"/>
    </source>
</evidence>
<feature type="compositionally biased region" description="Basic and acidic residues" evidence="3">
    <location>
        <begin position="89"/>
        <end position="108"/>
    </location>
</feature>
<feature type="compositionally biased region" description="Basic residues" evidence="3">
    <location>
        <begin position="46"/>
        <end position="59"/>
    </location>
</feature>
<proteinExistence type="predicted"/>
<dbReference type="AlphaFoldDB" id="A0A6A6R3L4"/>
<sequence>MSSILEPRRRKKASSSSSKDKDRDGEEPRRRKKTSSKDPDNPTRERTRKSASRTSHSSRKMSIVPEMERREALSSPYGSKTSLPYPSFSKEHSKEAVHSKENVADARKSPFTPNPTDLSQDAEDKDEREETHPAAPNRAPPSPPLTATEAGHHGPESGRRSADSSSRLTPGPGPGPKFSASRSSLRQSTEMDDATDITSTTERSRTSTIKQDKAAHLAPPAPRPISPNTRPPGRTASAGSHVVSVVTQSTDSDATSIAPVQRAPSRPTPLSTTESSPSVVDSSPRTPTPRDADFPPVTTQKSNPMIEIFNDPISRSQSVDSMYMDSPLTPPPPPPPPVMNADAPRVDYLLQHGGLPHPVPRSLLSAVATSSPVSAYQQYTSPRVPASQNTDVRSIFAPFQSLLESYNQVISKHGSIAVATGYRSVARRLLDRLEAVFARNISSESCQCIMCLPLAMQDPSDEETGVSWGEILEYVSGRRELPPWPPFSIAASGLGIADMEQEAPMQKLDIDVPEEYREHYVRQSKKTKTAVQNWLSAQPEEASSPPQEVDDETLLFAMLTHLEPQKRPLFTALYKGMSTLPASRAQTPLAKVSTEVLAKTSLALQRLYRLDKPPRDPECTMYLLKNPEIHSVLATLAAVSAGEWEILVSGRFDGFLWSGAENAFPSFGTPIAAGMPSRGPSRGPTPFSPNRGMSGTPGSSSFGAPVQMDEETEIAVLAEVEREIYLGMETLENAFEALHCKAETVRRNLRERSAGLAMAAQARRGSMTDGIEVRLGTPASAAGWGGWESETDDGIDDGRSEIAPDDSASNISFNRRRRPERRHERRTPAPVEEEDESDITPEVVKRR</sequence>
<feature type="region of interest" description="Disordered" evidence="3">
    <location>
        <begin position="676"/>
        <end position="703"/>
    </location>
</feature>
<protein>
    <recommendedName>
        <fullName evidence="6">5-Methylcytosine G/T mismatch-specific DNA glycosylase</fullName>
    </recommendedName>
</protein>
<keyword evidence="5" id="KW-1185">Reference proteome</keyword>
<feature type="compositionally biased region" description="Low complexity" evidence="3">
    <location>
        <begin position="242"/>
        <end position="256"/>
    </location>
</feature>
<comment type="subcellular location">
    <subcellularLocation>
        <location evidence="1">Nucleus</location>
    </subcellularLocation>
</comment>
<gene>
    <name evidence="4" type="ORF">BU16DRAFT_479998</name>
</gene>
<evidence type="ECO:0000256" key="3">
    <source>
        <dbReference type="SAM" id="MobiDB-lite"/>
    </source>
</evidence>
<name>A0A6A6R3L4_9PEZI</name>
<dbReference type="InterPro" id="IPR045138">
    <property type="entry name" value="MeCP2/MBD4"/>
</dbReference>
<keyword evidence="2" id="KW-0539">Nucleus</keyword>
<feature type="compositionally biased region" description="Basic and acidic residues" evidence="3">
    <location>
        <begin position="18"/>
        <end position="45"/>
    </location>
</feature>
<organism evidence="4 5">
    <name type="scientific">Lophium mytilinum</name>
    <dbReference type="NCBI Taxonomy" id="390894"/>
    <lineage>
        <taxon>Eukaryota</taxon>
        <taxon>Fungi</taxon>
        <taxon>Dikarya</taxon>
        <taxon>Ascomycota</taxon>
        <taxon>Pezizomycotina</taxon>
        <taxon>Dothideomycetes</taxon>
        <taxon>Pleosporomycetidae</taxon>
        <taxon>Mytilinidiales</taxon>
        <taxon>Mytilinidiaceae</taxon>
        <taxon>Lophium</taxon>
    </lineage>
</organism>
<feature type="compositionally biased region" description="Basic and acidic residues" evidence="3">
    <location>
        <begin position="202"/>
        <end position="215"/>
    </location>
</feature>
<dbReference type="PANTHER" id="PTHR15074:SF5">
    <property type="entry name" value="5-METHYLCYTOSINE G_T MISMATCH-SPECIFIC DNA GLYCOSYLASE"/>
    <property type="match status" value="1"/>
</dbReference>
<reference evidence="4" key="1">
    <citation type="journal article" date="2020" name="Stud. Mycol.">
        <title>101 Dothideomycetes genomes: a test case for predicting lifestyles and emergence of pathogens.</title>
        <authorList>
            <person name="Haridas S."/>
            <person name="Albert R."/>
            <person name="Binder M."/>
            <person name="Bloem J."/>
            <person name="Labutti K."/>
            <person name="Salamov A."/>
            <person name="Andreopoulos B."/>
            <person name="Baker S."/>
            <person name="Barry K."/>
            <person name="Bills G."/>
            <person name="Bluhm B."/>
            <person name="Cannon C."/>
            <person name="Castanera R."/>
            <person name="Culley D."/>
            <person name="Daum C."/>
            <person name="Ezra D."/>
            <person name="Gonzalez J."/>
            <person name="Henrissat B."/>
            <person name="Kuo A."/>
            <person name="Liang C."/>
            <person name="Lipzen A."/>
            <person name="Lutzoni F."/>
            <person name="Magnuson J."/>
            <person name="Mondo S."/>
            <person name="Nolan M."/>
            <person name="Ohm R."/>
            <person name="Pangilinan J."/>
            <person name="Park H.-J."/>
            <person name="Ramirez L."/>
            <person name="Alfaro M."/>
            <person name="Sun H."/>
            <person name="Tritt A."/>
            <person name="Yoshinaga Y."/>
            <person name="Zwiers L.-H."/>
            <person name="Turgeon B."/>
            <person name="Goodwin S."/>
            <person name="Spatafora J."/>
            <person name="Crous P."/>
            <person name="Grigoriev I."/>
        </authorList>
    </citation>
    <scope>NUCLEOTIDE SEQUENCE</scope>
    <source>
        <strain evidence="4">CBS 269.34</strain>
    </source>
</reference>
<feature type="compositionally biased region" description="Basic residues" evidence="3">
    <location>
        <begin position="814"/>
        <end position="825"/>
    </location>
</feature>
<evidence type="ECO:0000313" key="4">
    <source>
        <dbReference type="EMBL" id="KAF2499325.1"/>
    </source>
</evidence>
<evidence type="ECO:0008006" key="6">
    <source>
        <dbReference type="Google" id="ProtNLM"/>
    </source>
</evidence>
<dbReference type="OrthoDB" id="5373744at2759"/>
<dbReference type="GO" id="GO:0003677">
    <property type="term" value="F:DNA binding"/>
    <property type="evidence" value="ECO:0007669"/>
    <property type="project" value="InterPro"/>
</dbReference>
<evidence type="ECO:0000256" key="2">
    <source>
        <dbReference type="ARBA" id="ARBA00023242"/>
    </source>
</evidence>
<feature type="compositionally biased region" description="Basic and acidic residues" evidence="3">
    <location>
        <begin position="150"/>
        <end position="162"/>
    </location>
</feature>
<feature type="region of interest" description="Disordered" evidence="3">
    <location>
        <begin position="1"/>
        <end position="306"/>
    </location>
</feature>
<dbReference type="EMBL" id="MU004184">
    <property type="protein sequence ID" value="KAF2499325.1"/>
    <property type="molecule type" value="Genomic_DNA"/>
</dbReference>